<dbReference type="Pfam" id="PF00186">
    <property type="entry name" value="DHFR_1"/>
    <property type="match status" value="1"/>
</dbReference>
<dbReference type="GO" id="GO:0004146">
    <property type="term" value="F:dihydrofolate reductase activity"/>
    <property type="evidence" value="ECO:0007669"/>
    <property type="project" value="InterPro"/>
</dbReference>
<evidence type="ECO:0000259" key="1">
    <source>
        <dbReference type="Pfam" id="PF00186"/>
    </source>
</evidence>
<evidence type="ECO:0000313" key="2">
    <source>
        <dbReference type="EMBL" id="BAS04870.1"/>
    </source>
</evidence>
<protein>
    <submittedName>
        <fullName evidence="2">Putative dihydrofolate reductase</fullName>
    </submittedName>
</protein>
<sequence>MDIILTALIYNDNTIGAKGERPDFVGQHASYISDLRHRFVLIGRKTFEAMGKPKLGTRTFVFSRNHEYQSEGVTTILDLAAFIKIAAEAGESEVVVFGGAQTFHATMPWADKLCITWVHRNREGEMKFPQFPPHFHCPAWDTQEYDVDGVLLESMTYYRWNDVPFPSETLEDQAMLVAKDYARRLTGKRPLI</sequence>
<dbReference type="Proteomes" id="UP000202583">
    <property type="component" value="Segment"/>
</dbReference>
<feature type="domain" description="DHFR" evidence="1">
    <location>
        <begin position="37"/>
        <end position="138"/>
    </location>
</feature>
<reference evidence="2 3" key="1">
    <citation type="submission" date="2015-07" db="EMBL/GenBank/DDBJ databases">
        <title>Two Asian jumbo phage RSL2 and RSF1 infecting the phytopathogen Ralstonia solanacearum share common features related to the phi-KZ-like phages.</title>
        <authorList>
            <person name="Kawasaki T."/>
            <person name="Fujie M."/>
            <person name="Chatchawankanphanich O."/>
            <person name="Ogata H."/>
            <person name="Yamada T."/>
        </authorList>
    </citation>
    <scope>NUCLEOTIDE SEQUENCE [LARGE SCALE GENOMIC DNA]</scope>
    <source>
        <strain evidence="2 3">RSF1</strain>
    </source>
</reference>
<name>A0A0K2QQK2_9CAUD</name>
<dbReference type="InterPro" id="IPR024072">
    <property type="entry name" value="DHFR-like_dom_sf"/>
</dbReference>
<dbReference type="SUPFAM" id="SSF53597">
    <property type="entry name" value="Dihydrofolate reductase-like"/>
    <property type="match status" value="1"/>
</dbReference>
<organism evidence="2 3">
    <name type="scientific">Ralstonia phage RSF1</name>
    <dbReference type="NCBI Taxonomy" id="1689679"/>
    <lineage>
        <taxon>Viruses</taxon>
        <taxon>Duplodnaviria</taxon>
        <taxon>Heunggongvirae</taxon>
        <taxon>Uroviricota</taxon>
        <taxon>Caudoviricetes</taxon>
        <taxon>Chimalliviridae</taxon>
        <taxon>Chiangmaivirus</taxon>
        <taxon>Chiangmaivirus RSF1</taxon>
    </lineage>
</organism>
<dbReference type="GeneID" id="26634539"/>
<dbReference type="Gene3D" id="3.40.430.10">
    <property type="entry name" value="Dihydrofolate Reductase, subunit A"/>
    <property type="match status" value="1"/>
</dbReference>
<dbReference type="RefSeq" id="YP_009207882.1">
    <property type="nucleotide sequence ID" value="NC_028899.1"/>
</dbReference>
<proteinExistence type="predicted"/>
<evidence type="ECO:0000313" key="3">
    <source>
        <dbReference type="Proteomes" id="UP000202583"/>
    </source>
</evidence>
<dbReference type="InterPro" id="IPR001796">
    <property type="entry name" value="DHFR_dom"/>
</dbReference>
<accession>A0A0K2QQK2</accession>
<dbReference type="KEGG" id="vg:26634539"/>
<dbReference type="GO" id="GO:0046654">
    <property type="term" value="P:tetrahydrofolate biosynthetic process"/>
    <property type="evidence" value="ECO:0007669"/>
    <property type="project" value="InterPro"/>
</dbReference>
<keyword evidence="3" id="KW-1185">Reference proteome</keyword>
<dbReference type="EMBL" id="AP014927">
    <property type="protein sequence ID" value="BAS04870.1"/>
    <property type="molecule type" value="Genomic_DNA"/>
</dbReference>
<dbReference type="OrthoDB" id="9577at10239"/>